<organism evidence="2 3">
    <name type="scientific">Denitromonas halophila</name>
    <dbReference type="NCBI Taxonomy" id="1629404"/>
    <lineage>
        <taxon>Bacteria</taxon>
        <taxon>Pseudomonadati</taxon>
        <taxon>Pseudomonadota</taxon>
        <taxon>Betaproteobacteria</taxon>
        <taxon>Rhodocyclales</taxon>
        <taxon>Zoogloeaceae</taxon>
        <taxon>Denitromonas</taxon>
    </lineage>
</organism>
<accession>A0A557SP46</accession>
<evidence type="ECO:0000313" key="3">
    <source>
        <dbReference type="Proteomes" id="UP000318349"/>
    </source>
</evidence>
<dbReference type="InterPro" id="IPR009506">
    <property type="entry name" value="YjiS-like"/>
</dbReference>
<gene>
    <name evidence="2" type="ORF">FHP89_03110</name>
</gene>
<evidence type="ECO:0000313" key="2">
    <source>
        <dbReference type="EMBL" id="TVO79188.1"/>
    </source>
</evidence>
<evidence type="ECO:0000259" key="1">
    <source>
        <dbReference type="Pfam" id="PF06568"/>
    </source>
</evidence>
<protein>
    <submittedName>
        <fullName evidence="2">DUF1127 domain-containing protein</fullName>
    </submittedName>
</protein>
<comment type="caution">
    <text evidence="2">The sequence shown here is derived from an EMBL/GenBank/DDBJ whole genome shotgun (WGS) entry which is preliminary data.</text>
</comment>
<reference evidence="2 3" key="1">
    <citation type="submission" date="2019-07" db="EMBL/GenBank/DDBJ databases">
        <title>The pathways for chlorine oxyanion respiration interact through the shared metabolite chlorate.</title>
        <authorList>
            <person name="Barnum T.P."/>
            <person name="Cheng Y."/>
            <person name="Hill K.A."/>
            <person name="Lucas L.N."/>
            <person name="Carlson H.K."/>
            <person name="Coates J.D."/>
        </authorList>
    </citation>
    <scope>NUCLEOTIDE SEQUENCE [LARGE SCALE GENOMIC DNA]</scope>
    <source>
        <strain evidence="2 3">SFB-1</strain>
    </source>
</reference>
<dbReference type="Proteomes" id="UP000318349">
    <property type="component" value="Unassembled WGS sequence"/>
</dbReference>
<name>A0A557SP46_9RHOO</name>
<dbReference type="Pfam" id="PF06568">
    <property type="entry name" value="YjiS-like"/>
    <property type="match status" value="1"/>
</dbReference>
<dbReference type="EMBL" id="VMNI01000003">
    <property type="protein sequence ID" value="TVO79188.1"/>
    <property type="molecule type" value="Genomic_DNA"/>
</dbReference>
<dbReference type="AlphaFoldDB" id="A0A557SP46"/>
<feature type="domain" description="YjiS-like" evidence="1">
    <location>
        <begin position="29"/>
        <end position="64"/>
    </location>
</feature>
<sequence>MSSLTHKACAPAVARTDIASVLRQLGHALRTTITVWRKRSAARRELRELDEHVLRDVGISRSQADFEGSKPFWVK</sequence>
<proteinExistence type="predicted"/>